<feature type="compositionally biased region" description="Basic and acidic residues" evidence="2">
    <location>
        <begin position="581"/>
        <end position="603"/>
    </location>
</feature>
<dbReference type="Pfam" id="PF07521">
    <property type="entry name" value="RMMBL"/>
    <property type="match status" value="1"/>
</dbReference>
<dbReference type="InterPro" id="IPR022712">
    <property type="entry name" value="Beta_Casp"/>
</dbReference>
<evidence type="ECO:0000256" key="1">
    <source>
        <dbReference type="ARBA" id="ARBA00022801"/>
    </source>
</evidence>
<evidence type="ECO:0000313" key="6">
    <source>
        <dbReference type="Proteomes" id="UP001595925"/>
    </source>
</evidence>
<feature type="region of interest" description="Disordered" evidence="2">
    <location>
        <begin position="579"/>
        <end position="603"/>
    </location>
</feature>
<dbReference type="InterPro" id="IPR050698">
    <property type="entry name" value="MBL"/>
</dbReference>
<name>A0ABD5QHT1_9EURY</name>
<feature type="domain" description="Beta-Casp" evidence="4">
    <location>
        <begin position="277"/>
        <end position="414"/>
    </location>
</feature>
<dbReference type="InterPro" id="IPR036866">
    <property type="entry name" value="RibonucZ/Hydroxyglut_hydro"/>
</dbReference>
<keyword evidence="6" id="KW-1185">Reference proteome</keyword>
<dbReference type="SUPFAM" id="SSF56281">
    <property type="entry name" value="Metallo-hydrolase/oxidoreductase"/>
    <property type="match status" value="1"/>
</dbReference>
<dbReference type="PANTHER" id="PTHR11203">
    <property type="entry name" value="CLEAVAGE AND POLYADENYLATION SPECIFICITY FACTOR FAMILY MEMBER"/>
    <property type="match status" value="1"/>
</dbReference>
<reference evidence="5 6" key="1">
    <citation type="journal article" date="2019" name="Int. J. Syst. Evol. Microbiol.">
        <title>The Global Catalogue of Microorganisms (GCM) 10K type strain sequencing project: providing services to taxonomists for standard genome sequencing and annotation.</title>
        <authorList>
            <consortium name="The Broad Institute Genomics Platform"/>
            <consortium name="The Broad Institute Genome Sequencing Center for Infectious Disease"/>
            <person name="Wu L."/>
            <person name="Ma J."/>
        </authorList>
    </citation>
    <scope>NUCLEOTIDE SEQUENCE [LARGE SCALE GENOMIC DNA]</scope>
    <source>
        <strain evidence="5 6">CGMCC 1.15824</strain>
    </source>
</reference>
<dbReference type="PANTHER" id="PTHR11203:SF37">
    <property type="entry name" value="INTEGRATOR COMPLEX SUBUNIT 11"/>
    <property type="match status" value="1"/>
</dbReference>
<dbReference type="Proteomes" id="UP001595925">
    <property type="component" value="Unassembled WGS sequence"/>
</dbReference>
<dbReference type="Pfam" id="PF00753">
    <property type="entry name" value="Lactamase_B"/>
    <property type="match status" value="1"/>
</dbReference>
<evidence type="ECO:0000259" key="3">
    <source>
        <dbReference type="SMART" id="SM00849"/>
    </source>
</evidence>
<evidence type="ECO:0000256" key="2">
    <source>
        <dbReference type="SAM" id="MobiDB-lite"/>
    </source>
</evidence>
<dbReference type="RefSeq" id="WP_224829187.1">
    <property type="nucleotide sequence ID" value="NZ_JAIVEF010000017.1"/>
</dbReference>
<dbReference type="EMBL" id="JBHSJG010000047">
    <property type="protein sequence ID" value="MFC4989361.1"/>
    <property type="molecule type" value="Genomic_DNA"/>
</dbReference>
<organism evidence="5 6">
    <name type="scientific">Saliphagus infecundisoli</name>
    <dbReference type="NCBI Taxonomy" id="1849069"/>
    <lineage>
        <taxon>Archaea</taxon>
        <taxon>Methanobacteriati</taxon>
        <taxon>Methanobacteriota</taxon>
        <taxon>Stenosarchaea group</taxon>
        <taxon>Halobacteria</taxon>
        <taxon>Halobacteriales</taxon>
        <taxon>Natrialbaceae</taxon>
        <taxon>Saliphagus</taxon>
    </lineage>
</organism>
<dbReference type="Pfam" id="PF10996">
    <property type="entry name" value="Beta-Casp"/>
    <property type="match status" value="1"/>
</dbReference>
<keyword evidence="1" id="KW-0378">Hydrolase</keyword>
<accession>A0ABD5QHT1</accession>
<dbReference type="InterPro" id="IPR001279">
    <property type="entry name" value="Metallo-B-lactamas"/>
</dbReference>
<evidence type="ECO:0000313" key="5">
    <source>
        <dbReference type="EMBL" id="MFC4989361.1"/>
    </source>
</evidence>
<protein>
    <submittedName>
        <fullName evidence="5">MBL fold metallo-hydrolase</fullName>
    </submittedName>
</protein>
<gene>
    <name evidence="5" type="ORF">ACFPFO_16685</name>
</gene>
<dbReference type="SMART" id="SM00849">
    <property type="entry name" value="Lactamase_B"/>
    <property type="match status" value="1"/>
</dbReference>
<dbReference type="CDD" id="cd16295">
    <property type="entry name" value="TTHA0252-CPSF-like_MBL-fold"/>
    <property type="match status" value="1"/>
</dbReference>
<dbReference type="InterPro" id="IPR011108">
    <property type="entry name" value="RMMBL"/>
</dbReference>
<comment type="caution">
    <text evidence="5">The sequence shown here is derived from an EMBL/GenBank/DDBJ whole genome shotgun (WGS) entry which is preliminary data.</text>
</comment>
<sequence>MPINTDHPWLPAETDETFDPLDHADVSPDAETPLIITPRGGAREVGRSCYQVDTEHATYLVDCGLNQGTGNQFPDDRGLGPEAIDAVFLTHAHIDHCGGLPVFEARGLLEDDAPIVATPPTIDLATLLLRDSLKIHQHETTHRDRQFTERDVTAVIDRFEPVSYGGGLVAGVADVPEQEPLVFRFGNAAHLLGSAWLTLQSTGQKVVFSGDLGGRAGHLPSIETPPQADLLICESTYGGTHSHTSINDAQTTLFEAIEQSVRNGSPVLIPTFAVGRAQLLQLVIGDRLHEFPAELRQKMRLVVDGMAQEATEIYHEYVQDDTVMDEAMVNRVVESGYETPFQPDIAEFPESDADRRTLLEDAGGTGTVPIVIAPSGMLSGGNSPRYLTEFAARYDRATLLLTGYQASGTLGRTLQNQVKADDDELTYTTEATPFGTDWPTSETVQWTTIDTDDGPDRVTRATIPSEWLQTIHGFSGHAAQDGLLEYARQVSPKTIALIHGPEYAQAQLAEHFTRNVETTSQVTRSRLLTPIPLSREGTDELATPVLTPEQVEGTSSDVREQVRQLREHVAALSEELATARNESRLSEGDVRAIVRDEQGERSE</sequence>
<dbReference type="AlphaFoldDB" id="A0ABD5QHT1"/>
<dbReference type="Gene3D" id="3.40.50.10890">
    <property type="match status" value="1"/>
</dbReference>
<feature type="domain" description="Metallo-beta-lactamase" evidence="3">
    <location>
        <begin position="46"/>
        <end position="261"/>
    </location>
</feature>
<dbReference type="GO" id="GO:0016787">
    <property type="term" value="F:hydrolase activity"/>
    <property type="evidence" value="ECO:0007669"/>
    <property type="project" value="UniProtKB-KW"/>
</dbReference>
<evidence type="ECO:0000259" key="4">
    <source>
        <dbReference type="SMART" id="SM01027"/>
    </source>
</evidence>
<proteinExistence type="predicted"/>
<dbReference type="Gene3D" id="3.60.15.10">
    <property type="entry name" value="Ribonuclease Z/Hydroxyacylglutathione hydrolase-like"/>
    <property type="match status" value="1"/>
</dbReference>
<dbReference type="SMART" id="SM01027">
    <property type="entry name" value="Beta-Casp"/>
    <property type="match status" value="1"/>
</dbReference>